<accession>A0A6B9ITS2</accession>
<feature type="transmembrane region" description="Helical" evidence="1">
    <location>
        <begin position="6"/>
        <end position="30"/>
    </location>
</feature>
<evidence type="ECO:0000256" key="1">
    <source>
        <dbReference type="SAM" id="Phobius"/>
    </source>
</evidence>
<geneLocation type="mitochondrion" evidence="2"/>
<protein>
    <submittedName>
        <fullName evidence="2">ATP synthase F0 subunit 8</fullName>
    </submittedName>
</protein>
<keyword evidence="1" id="KW-0812">Transmembrane</keyword>
<name>A0A6B9ITS2_9ANNE</name>
<dbReference type="AlphaFoldDB" id="A0A6B9ITS2"/>
<organism evidence="2">
    <name type="scientific">Eisenia nordenskioldi nordenskioldi</name>
    <dbReference type="NCBI Taxonomy" id="1269247"/>
    <lineage>
        <taxon>Eukaryota</taxon>
        <taxon>Metazoa</taxon>
        <taxon>Spiralia</taxon>
        <taxon>Lophotrochozoa</taxon>
        <taxon>Annelida</taxon>
        <taxon>Clitellata</taxon>
        <taxon>Oligochaeta</taxon>
        <taxon>Crassiclitellata</taxon>
        <taxon>Lumbricina</taxon>
        <taxon>Lumbricidae</taxon>
        <taxon>Lumbricinae</taxon>
        <taxon>Eisenia</taxon>
    </lineage>
</organism>
<reference evidence="2" key="1">
    <citation type="submission" date="2019-03" db="EMBL/GenBank/DDBJ databases">
        <authorList>
            <person name="Shekhovtsov S.V."/>
            <person name="Golovanova E.V."/>
            <person name="Berman D.I."/>
            <person name="Bulakhova N.A."/>
            <person name="Szederjesi T."/>
            <person name="Peltek S.E."/>
        </authorList>
    </citation>
    <scope>NUCLEOTIDE SEQUENCE</scope>
</reference>
<keyword evidence="2" id="KW-0496">Mitochondrion</keyword>
<gene>
    <name evidence="2" type="primary">ATP8</name>
</gene>
<evidence type="ECO:0000313" key="2">
    <source>
        <dbReference type="EMBL" id="QGZ10012.1"/>
    </source>
</evidence>
<keyword evidence="1" id="KW-0472">Membrane</keyword>
<proteinExistence type="predicted"/>
<keyword evidence="1" id="KW-1133">Transmembrane helix</keyword>
<reference evidence="2" key="2">
    <citation type="journal article" date="2020" name="Eur. J. Soil Biol.">
        <title>Phylogeny of the Eisenia nordenskioldi complex based on mitochondrial genomes.</title>
        <authorList>
            <person name="Shekhovtsov S."/>
            <person name="Golovanova E."/>
            <person name="Ershov N."/>
            <person name="Poluboyarova T."/>
            <person name="Berman D."/>
            <person name="Bulakhova N."/>
            <person name="Szederjesi T."/>
            <person name="Peltek S."/>
        </authorList>
    </citation>
    <scope>NUCLEOTIDE SEQUENCE</scope>
</reference>
<dbReference type="EMBL" id="MK642868">
    <property type="protein sequence ID" value="QGZ10012.1"/>
    <property type="molecule type" value="Genomic_DNA"/>
</dbReference>
<sequence length="53" mass="6206">MPHLSPMSWIFAISTFWAALTMLASTLWWTKNHSFSSTLKNTSPTLDNSWKWF</sequence>